<dbReference type="SUPFAM" id="SSF103473">
    <property type="entry name" value="MFS general substrate transporter"/>
    <property type="match status" value="1"/>
</dbReference>
<feature type="transmembrane region" description="Helical" evidence="7">
    <location>
        <begin position="444"/>
        <end position="468"/>
    </location>
</feature>
<proteinExistence type="inferred from homology"/>
<dbReference type="InterPro" id="IPR020846">
    <property type="entry name" value="MFS_dom"/>
</dbReference>
<organism evidence="9 10">
    <name type="scientific">Limulus polyphemus</name>
    <name type="common">Atlantic horseshoe crab</name>
    <dbReference type="NCBI Taxonomy" id="6850"/>
    <lineage>
        <taxon>Eukaryota</taxon>
        <taxon>Metazoa</taxon>
        <taxon>Ecdysozoa</taxon>
        <taxon>Arthropoda</taxon>
        <taxon>Chelicerata</taxon>
        <taxon>Merostomata</taxon>
        <taxon>Xiphosura</taxon>
        <taxon>Limulidae</taxon>
        <taxon>Limulus</taxon>
    </lineage>
</organism>
<evidence type="ECO:0000259" key="8">
    <source>
        <dbReference type="PROSITE" id="PS50850"/>
    </source>
</evidence>
<feature type="transmembrane region" description="Helical" evidence="7">
    <location>
        <begin position="130"/>
        <end position="147"/>
    </location>
</feature>
<dbReference type="InterPro" id="IPR011701">
    <property type="entry name" value="MFS"/>
</dbReference>
<evidence type="ECO:0000256" key="6">
    <source>
        <dbReference type="ARBA" id="ARBA00023136"/>
    </source>
</evidence>
<feature type="transmembrane region" description="Helical" evidence="7">
    <location>
        <begin position="360"/>
        <end position="378"/>
    </location>
</feature>
<comment type="subcellular location">
    <subcellularLocation>
        <location evidence="1">Membrane</location>
        <topology evidence="1">Multi-pass membrane protein</topology>
    </subcellularLocation>
</comment>
<dbReference type="Gene3D" id="1.20.1250.20">
    <property type="entry name" value="MFS general substrate transporter like domains"/>
    <property type="match status" value="1"/>
</dbReference>
<name>A0ABM1SQC0_LIMPO</name>
<evidence type="ECO:0000313" key="9">
    <source>
        <dbReference type="Proteomes" id="UP000694941"/>
    </source>
</evidence>
<feature type="domain" description="Major facilitator superfamily (MFS) profile" evidence="8">
    <location>
        <begin position="64"/>
        <end position="498"/>
    </location>
</feature>
<feature type="transmembrane region" description="Helical" evidence="7">
    <location>
        <begin position="187"/>
        <end position="210"/>
    </location>
</feature>
<dbReference type="InterPro" id="IPR036259">
    <property type="entry name" value="MFS_trans_sf"/>
</dbReference>
<evidence type="ECO:0000256" key="5">
    <source>
        <dbReference type="ARBA" id="ARBA00022989"/>
    </source>
</evidence>
<evidence type="ECO:0000313" key="10">
    <source>
        <dbReference type="RefSeq" id="XP_022245826.1"/>
    </source>
</evidence>
<keyword evidence="3" id="KW-0813">Transport</keyword>
<dbReference type="Pfam" id="PF00083">
    <property type="entry name" value="Sugar_tr"/>
    <property type="match status" value="1"/>
</dbReference>
<dbReference type="Proteomes" id="UP000694941">
    <property type="component" value="Unplaced"/>
</dbReference>
<gene>
    <name evidence="10" type="primary">LOC106462780</name>
</gene>
<feature type="transmembrane region" description="Helical" evidence="7">
    <location>
        <begin position="409"/>
        <end position="432"/>
    </location>
</feature>
<dbReference type="RefSeq" id="XP_022245826.1">
    <property type="nucleotide sequence ID" value="XM_022390118.1"/>
</dbReference>
<keyword evidence="5 7" id="KW-1133">Transmembrane helix</keyword>
<evidence type="ECO:0000256" key="2">
    <source>
        <dbReference type="ARBA" id="ARBA00008335"/>
    </source>
</evidence>
<keyword evidence="4 7" id="KW-0812">Transmembrane</keyword>
<dbReference type="PANTHER" id="PTHR23511:SF5">
    <property type="entry name" value="MAJOR FACILITATOR-TYPE TRANSPORTER HXNZ-RELATED"/>
    <property type="match status" value="1"/>
</dbReference>
<feature type="transmembrane region" description="Helical" evidence="7">
    <location>
        <begin position="385"/>
        <end position="403"/>
    </location>
</feature>
<sequence>MNRTFSNSSNDNLSLLQNGGTELRASSETASYTYGENGSHHHQESYTIEEAVNAVGFGKFQWKLTFVSSLAWMAEACEVMILSLLGRFLSCEWLITSFEVALLSSVVFIAIAFGSLIIGKLEDIYGRKKVIISCSCMLIVFGILSAVSPSIKWMFVFRGFLGLFVHGLQSAMVLYMEYLPTNKRGQAAMSLAIFWGIGSLLVIVVAMAVMTTINSWRTVLLIIVVPIVVFLFFSMWYPESARYLLVCGKKKEAAKSLSKMAEENGKPLPTGNLVLPPSGLQHGSIINLVKQQKSLFLILCYAWVSLMFTYYGITILTPEIIMYDGLAFNGEERQNHSANNITSDKYIQCRPYLISEYLEILWTTAAELPGIFASYFLVERFSRRRLMCMMLLVYIACTLSLLIDNLPAAVLLLVLFVDRGAIAGCFQILLVYTIEAYPTTNRALAFGFYSSFGRIGAILTPFVAQLLVEVQPKLAGGIYALAAFLVAISIFFLPFDTKGKELQEH</sequence>
<protein>
    <submittedName>
        <fullName evidence="10">Synaptic vesicle 2-related protein-like</fullName>
    </submittedName>
</protein>
<feature type="transmembrane region" description="Helical" evidence="7">
    <location>
        <begin position="153"/>
        <end position="175"/>
    </location>
</feature>
<dbReference type="Pfam" id="PF07690">
    <property type="entry name" value="MFS_1"/>
    <property type="match status" value="1"/>
</dbReference>
<evidence type="ECO:0000256" key="7">
    <source>
        <dbReference type="SAM" id="Phobius"/>
    </source>
</evidence>
<keyword evidence="9" id="KW-1185">Reference proteome</keyword>
<feature type="transmembrane region" description="Helical" evidence="7">
    <location>
        <begin position="69"/>
        <end position="89"/>
    </location>
</feature>
<feature type="transmembrane region" description="Helical" evidence="7">
    <location>
        <begin position="295"/>
        <end position="313"/>
    </location>
</feature>
<keyword evidence="6 7" id="KW-0472">Membrane</keyword>
<accession>A0ABM1SQC0</accession>
<feature type="transmembrane region" description="Helical" evidence="7">
    <location>
        <begin position="95"/>
        <end position="118"/>
    </location>
</feature>
<dbReference type="InterPro" id="IPR005828">
    <property type="entry name" value="MFS_sugar_transport-like"/>
</dbReference>
<dbReference type="GeneID" id="106462780"/>
<comment type="similarity">
    <text evidence="2">Belongs to the major facilitator superfamily.</text>
</comment>
<evidence type="ECO:0000256" key="1">
    <source>
        <dbReference type="ARBA" id="ARBA00004141"/>
    </source>
</evidence>
<reference evidence="10" key="1">
    <citation type="submission" date="2025-08" db="UniProtKB">
        <authorList>
            <consortium name="RefSeq"/>
        </authorList>
    </citation>
    <scope>IDENTIFICATION</scope>
    <source>
        <tissue evidence="10">Muscle</tissue>
    </source>
</reference>
<dbReference type="PANTHER" id="PTHR23511">
    <property type="entry name" value="SYNAPTIC VESICLE GLYCOPROTEIN 2"/>
    <property type="match status" value="1"/>
</dbReference>
<evidence type="ECO:0000256" key="4">
    <source>
        <dbReference type="ARBA" id="ARBA00022692"/>
    </source>
</evidence>
<feature type="transmembrane region" description="Helical" evidence="7">
    <location>
        <begin position="474"/>
        <end position="495"/>
    </location>
</feature>
<evidence type="ECO:0000256" key="3">
    <source>
        <dbReference type="ARBA" id="ARBA00022448"/>
    </source>
</evidence>
<feature type="transmembrane region" description="Helical" evidence="7">
    <location>
        <begin position="216"/>
        <end position="237"/>
    </location>
</feature>
<dbReference type="PROSITE" id="PS50850">
    <property type="entry name" value="MFS"/>
    <property type="match status" value="1"/>
</dbReference>